<dbReference type="RefSeq" id="WP_101620437.1">
    <property type="nucleotide sequence ID" value="NZ_FXZD01000007.1"/>
</dbReference>
<evidence type="ECO:0000313" key="1">
    <source>
        <dbReference type="EMBL" id="SMX98090.1"/>
    </source>
</evidence>
<reference evidence="1 2" key="1">
    <citation type="submission" date="2017-03" db="EMBL/GenBank/DDBJ databases">
        <authorList>
            <person name="Afonso C.L."/>
            <person name="Miller P.J."/>
            <person name="Scott M.A."/>
            <person name="Spackman E."/>
            <person name="Goraichik I."/>
            <person name="Dimitrov K.M."/>
            <person name="Suarez D.L."/>
            <person name="Swayne D.E."/>
        </authorList>
    </citation>
    <scope>NUCLEOTIDE SEQUENCE [LARGE SCALE GENOMIC DNA]</scope>
    <source>
        <strain evidence="1 2">CNRZ 918</strain>
    </source>
</reference>
<evidence type="ECO:0000313" key="2">
    <source>
        <dbReference type="Proteomes" id="UP000234433"/>
    </source>
</evidence>
<dbReference type="EMBL" id="FXZD01000007">
    <property type="protein sequence ID" value="SMX98090.1"/>
    <property type="molecule type" value="Genomic_DNA"/>
</dbReference>
<accession>A0A2H1KEC7</accession>
<name>A0A2H1KEC7_9MICO</name>
<dbReference type="AlphaFoldDB" id="A0A2H1KEC7"/>
<sequence>MIGPWGNDTIVEVQPTWTTVRGNLVADWKNPTRINHDGFEVRPAQGGRDFELGVGIKRVRRVYGPPSAVIDPRSRIELPDDEGQFTILDGPNTSKSAEMLMGYGDGPGVTSLTVGIKEG</sequence>
<dbReference type="OrthoDB" id="9760056at2"/>
<protein>
    <submittedName>
        <fullName evidence="1">Uncharacterized protein</fullName>
    </submittedName>
</protein>
<organism evidence="1 2">
    <name type="scientific">Brevibacterium antiquum CNRZ 918</name>
    <dbReference type="NCBI Taxonomy" id="1255637"/>
    <lineage>
        <taxon>Bacteria</taxon>
        <taxon>Bacillati</taxon>
        <taxon>Actinomycetota</taxon>
        <taxon>Actinomycetes</taxon>
        <taxon>Micrococcales</taxon>
        <taxon>Brevibacteriaceae</taxon>
        <taxon>Brevibacterium</taxon>
    </lineage>
</organism>
<proteinExistence type="predicted"/>
<gene>
    <name evidence="1" type="ORF">BANT918_02391</name>
</gene>
<dbReference type="Proteomes" id="UP000234433">
    <property type="component" value="Unassembled WGS sequence"/>
</dbReference>